<dbReference type="EMBL" id="CM004483">
    <property type="protein sequence ID" value="OCT61340.1"/>
    <property type="molecule type" value="Genomic_DNA"/>
</dbReference>
<sequence length="82" mass="9310">MVVAQSHSRELWQFNSPILEAVIIHTCDIYKEAKNKVDYQILPPASQPQGITCSMQSIFSKKYTNKLFGIVFSIKSQKNFSG</sequence>
<dbReference type="Proteomes" id="UP000694892">
    <property type="component" value="Chromosome 9_10S"/>
</dbReference>
<accession>A0A974H1U9</accession>
<organism evidence="1 2">
    <name type="scientific">Xenopus laevis</name>
    <name type="common">African clawed frog</name>
    <dbReference type="NCBI Taxonomy" id="8355"/>
    <lineage>
        <taxon>Eukaryota</taxon>
        <taxon>Metazoa</taxon>
        <taxon>Chordata</taxon>
        <taxon>Craniata</taxon>
        <taxon>Vertebrata</taxon>
        <taxon>Euteleostomi</taxon>
        <taxon>Amphibia</taxon>
        <taxon>Batrachia</taxon>
        <taxon>Anura</taxon>
        <taxon>Pipoidea</taxon>
        <taxon>Pipidae</taxon>
        <taxon>Xenopodinae</taxon>
        <taxon>Xenopus</taxon>
        <taxon>Xenopus</taxon>
    </lineage>
</organism>
<evidence type="ECO:0000313" key="1">
    <source>
        <dbReference type="EMBL" id="OCT61340.1"/>
    </source>
</evidence>
<proteinExistence type="predicted"/>
<gene>
    <name evidence="1" type="ORF">XELAEV_18047363mg</name>
</gene>
<dbReference type="AlphaFoldDB" id="A0A974H1U9"/>
<name>A0A974H1U9_XENLA</name>
<reference evidence="2" key="1">
    <citation type="journal article" date="2016" name="Nature">
        <title>Genome evolution in the allotetraploid frog Xenopus laevis.</title>
        <authorList>
            <person name="Session A.M."/>
            <person name="Uno Y."/>
            <person name="Kwon T."/>
            <person name="Chapman J.A."/>
            <person name="Toyoda A."/>
            <person name="Takahashi S."/>
            <person name="Fukui A."/>
            <person name="Hikosaka A."/>
            <person name="Suzuki A."/>
            <person name="Kondo M."/>
            <person name="van Heeringen S.J."/>
            <person name="Quigley I."/>
            <person name="Heinz S."/>
            <person name="Ogino H."/>
            <person name="Ochi H."/>
            <person name="Hellsten U."/>
            <person name="Lyons J.B."/>
            <person name="Simakov O."/>
            <person name="Putnam N."/>
            <person name="Stites J."/>
            <person name="Kuroki Y."/>
            <person name="Tanaka T."/>
            <person name="Michiue T."/>
            <person name="Watanabe M."/>
            <person name="Bogdanovic O."/>
            <person name="Lister R."/>
            <person name="Georgiou G."/>
            <person name="Paranjpe S.S."/>
            <person name="van Kruijsbergen I."/>
            <person name="Shu S."/>
            <person name="Carlson J."/>
            <person name="Kinoshita T."/>
            <person name="Ohta Y."/>
            <person name="Mawaribuchi S."/>
            <person name="Jenkins J."/>
            <person name="Grimwood J."/>
            <person name="Schmutz J."/>
            <person name="Mitros T."/>
            <person name="Mozaffari S.V."/>
            <person name="Suzuki Y."/>
            <person name="Haramoto Y."/>
            <person name="Yamamoto T.S."/>
            <person name="Takagi C."/>
            <person name="Heald R."/>
            <person name="Miller K."/>
            <person name="Haudenschild C."/>
            <person name="Kitzman J."/>
            <person name="Nakayama T."/>
            <person name="Izutsu Y."/>
            <person name="Robert J."/>
            <person name="Fortriede J."/>
            <person name="Burns K."/>
            <person name="Lotay V."/>
            <person name="Karimi K."/>
            <person name="Yasuoka Y."/>
            <person name="Dichmann D.S."/>
            <person name="Flajnik M.F."/>
            <person name="Houston D.W."/>
            <person name="Shendure J."/>
            <person name="DuPasquier L."/>
            <person name="Vize P.D."/>
            <person name="Zorn A.M."/>
            <person name="Ito M."/>
            <person name="Marcotte E.M."/>
            <person name="Wallingford J.B."/>
            <person name="Ito Y."/>
            <person name="Asashima M."/>
            <person name="Ueno N."/>
            <person name="Matsuda Y."/>
            <person name="Veenstra G.J."/>
            <person name="Fujiyama A."/>
            <person name="Harland R.M."/>
            <person name="Taira M."/>
            <person name="Rokhsar D.S."/>
        </authorList>
    </citation>
    <scope>NUCLEOTIDE SEQUENCE [LARGE SCALE GENOMIC DNA]</scope>
    <source>
        <strain evidence="2">J</strain>
    </source>
</reference>
<evidence type="ECO:0000313" key="2">
    <source>
        <dbReference type="Proteomes" id="UP000694892"/>
    </source>
</evidence>
<protein>
    <submittedName>
        <fullName evidence="1">Uncharacterized protein</fullName>
    </submittedName>
</protein>